<feature type="active site" evidence="4">
    <location>
        <position position="25"/>
    </location>
</feature>
<feature type="active site" evidence="4">
    <location>
        <position position="43"/>
    </location>
</feature>
<sequence>MDSASPQISSLRIVVHGRVQGVGFRQFTAGKARQYRIRGQVRNMPDGTVECIALADEATMKRFLADLQKGPLFSRVDRVITEKIQATEVPDFRIVY</sequence>
<dbReference type="InterPro" id="IPR017968">
    <property type="entry name" value="Acylphosphatase_CS"/>
</dbReference>
<gene>
    <name evidence="7" type="ORF">F9K24_16770</name>
</gene>
<dbReference type="Proteomes" id="UP000460298">
    <property type="component" value="Unassembled WGS sequence"/>
</dbReference>
<comment type="caution">
    <text evidence="7">The sequence shown here is derived from an EMBL/GenBank/DDBJ whole genome shotgun (WGS) entry which is preliminary data.</text>
</comment>
<dbReference type="InterPro" id="IPR036046">
    <property type="entry name" value="Acylphosphatase-like_dom_sf"/>
</dbReference>
<protein>
    <recommendedName>
        <fullName evidence="2 4">acylphosphatase</fullName>
        <ecNumber evidence="2 4">3.6.1.7</ecNumber>
    </recommendedName>
</protein>
<dbReference type="OrthoDB" id="9808093at2"/>
<dbReference type="EMBL" id="WBUI01000020">
    <property type="protein sequence ID" value="KAB2930507.1"/>
    <property type="molecule type" value="Genomic_DNA"/>
</dbReference>
<dbReference type="Pfam" id="PF00708">
    <property type="entry name" value="Acylphosphatase"/>
    <property type="match status" value="1"/>
</dbReference>
<dbReference type="SUPFAM" id="SSF54975">
    <property type="entry name" value="Acylphosphatase/BLUF domain-like"/>
    <property type="match status" value="1"/>
</dbReference>
<accession>A0A833GZA1</accession>
<name>A0A833GZA1_9LEPT</name>
<dbReference type="PROSITE" id="PS51160">
    <property type="entry name" value="ACYLPHOSPHATASE_3"/>
    <property type="match status" value="1"/>
</dbReference>
<evidence type="ECO:0000256" key="2">
    <source>
        <dbReference type="ARBA" id="ARBA00012150"/>
    </source>
</evidence>
<dbReference type="AlphaFoldDB" id="A0A833GZA1"/>
<evidence type="ECO:0000256" key="1">
    <source>
        <dbReference type="ARBA" id="ARBA00005614"/>
    </source>
</evidence>
<evidence type="ECO:0000256" key="5">
    <source>
        <dbReference type="RuleBase" id="RU004168"/>
    </source>
</evidence>
<dbReference type="PROSITE" id="PS00150">
    <property type="entry name" value="ACYLPHOSPHATASE_1"/>
    <property type="match status" value="1"/>
</dbReference>
<evidence type="ECO:0000256" key="4">
    <source>
        <dbReference type="PROSITE-ProRule" id="PRU00520"/>
    </source>
</evidence>
<comment type="similarity">
    <text evidence="1 5">Belongs to the acylphosphatase family.</text>
</comment>
<proteinExistence type="inferred from homology"/>
<dbReference type="GO" id="GO:0003998">
    <property type="term" value="F:acylphosphatase activity"/>
    <property type="evidence" value="ECO:0007669"/>
    <property type="project" value="UniProtKB-EC"/>
</dbReference>
<keyword evidence="4" id="KW-0378">Hydrolase</keyword>
<dbReference type="EC" id="3.6.1.7" evidence="2 4"/>
<evidence type="ECO:0000313" key="8">
    <source>
        <dbReference type="Proteomes" id="UP000460298"/>
    </source>
</evidence>
<comment type="catalytic activity">
    <reaction evidence="3 4">
        <text>an acyl phosphate + H2O = a carboxylate + phosphate + H(+)</text>
        <dbReference type="Rhea" id="RHEA:14965"/>
        <dbReference type="ChEBI" id="CHEBI:15377"/>
        <dbReference type="ChEBI" id="CHEBI:15378"/>
        <dbReference type="ChEBI" id="CHEBI:29067"/>
        <dbReference type="ChEBI" id="CHEBI:43474"/>
        <dbReference type="ChEBI" id="CHEBI:59918"/>
        <dbReference type="EC" id="3.6.1.7"/>
    </reaction>
</comment>
<evidence type="ECO:0000259" key="6">
    <source>
        <dbReference type="PROSITE" id="PS51160"/>
    </source>
</evidence>
<dbReference type="Gene3D" id="3.30.70.100">
    <property type="match status" value="1"/>
</dbReference>
<dbReference type="InterPro" id="IPR001792">
    <property type="entry name" value="Acylphosphatase-like_dom"/>
</dbReference>
<dbReference type="PANTHER" id="PTHR47268">
    <property type="entry name" value="ACYLPHOSPHATASE"/>
    <property type="match status" value="1"/>
</dbReference>
<feature type="domain" description="Acylphosphatase-like" evidence="6">
    <location>
        <begin position="10"/>
        <end position="96"/>
    </location>
</feature>
<dbReference type="InterPro" id="IPR020456">
    <property type="entry name" value="Acylphosphatase"/>
</dbReference>
<organism evidence="7 8">
    <name type="scientific">Leptonema illini</name>
    <dbReference type="NCBI Taxonomy" id="183"/>
    <lineage>
        <taxon>Bacteria</taxon>
        <taxon>Pseudomonadati</taxon>
        <taxon>Spirochaetota</taxon>
        <taxon>Spirochaetia</taxon>
        <taxon>Leptospirales</taxon>
        <taxon>Leptospiraceae</taxon>
        <taxon>Leptonema</taxon>
    </lineage>
</organism>
<dbReference type="PANTHER" id="PTHR47268:SF4">
    <property type="entry name" value="ACYLPHOSPHATASE"/>
    <property type="match status" value="1"/>
</dbReference>
<evidence type="ECO:0000256" key="3">
    <source>
        <dbReference type="ARBA" id="ARBA00047645"/>
    </source>
</evidence>
<reference evidence="7 8" key="1">
    <citation type="submission" date="2019-10" db="EMBL/GenBank/DDBJ databases">
        <title>Extracellular Electron Transfer in a Candidatus Methanoperedens spp. Enrichment Culture.</title>
        <authorList>
            <person name="Berger S."/>
            <person name="Rangel Shaw D."/>
            <person name="Berben T."/>
            <person name="In 'T Zandt M."/>
            <person name="Frank J."/>
            <person name="Reimann J."/>
            <person name="Jetten M.S.M."/>
            <person name="Welte C.U."/>
        </authorList>
    </citation>
    <scope>NUCLEOTIDE SEQUENCE [LARGE SCALE GENOMIC DNA]</scope>
    <source>
        <strain evidence="7">SB12</strain>
    </source>
</reference>
<dbReference type="RefSeq" id="WP_002769857.1">
    <property type="nucleotide sequence ID" value="NZ_JQDG01000002.1"/>
</dbReference>
<evidence type="ECO:0000313" key="7">
    <source>
        <dbReference type="EMBL" id="KAB2930507.1"/>
    </source>
</evidence>